<dbReference type="FunFam" id="3.40.190.290:FF:000001">
    <property type="entry name" value="Transcriptional regulator, LysR family"/>
    <property type="match status" value="1"/>
</dbReference>
<sequence length="347" mass="37468">MDRIDQLRIFLRVAHSGGFTAAAGQLGLPRPTVSLAIQQLEARLGARLFNRTTRHVSLTQDGEALLERAIALVADSEELEQQFRPQAKALTGRLRVDLPSRIARRLVAPALPEFLARHGGIELELGSSDRAIDLVHEGIDCALRVGGMPASSTLVPRPLGVFRLVNCASPAYLARHGMPRGPEDLPQHLAVNYAPPGGARMAPWEWVEHGRLRTQTMRAQVSANNAETYIACCLAGTGLIQIPAFDVREHLQAGGLVEVLADWPAPPMPVQIVYPHRRHLSRRVQAFSDWLAEVLAPCLEPLGEDGAALAAQPAAAVERVGARPHQDACRALTHSLNSAAGSAGENR</sequence>
<evidence type="ECO:0000256" key="3">
    <source>
        <dbReference type="ARBA" id="ARBA00023125"/>
    </source>
</evidence>
<feature type="domain" description="HTH lysR-type" evidence="5">
    <location>
        <begin position="1"/>
        <end position="59"/>
    </location>
</feature>
<dbReference type="GO" id="GO:0003700">
    <property type="term" value="F:DNA-binding transcription factor activity"/>
    <property type="evidence" value="ECO:0007669"/>
    <property type="project" value="InterPro"/>
</dbReference>
<dbReference type="InterPro" id="IPR036390">
    <property type="entry name" value="WH_DNA-bd_sf"/>
</dbReference>
<dbReference type="PANTHER" id="PTHR30537">
    <property type="entry name" value="HTH-TYPE TRANSCRIPTIONAL REGULATOR"/>
    <property type="match status" value="1"/>
</dbReference>
<dbReference type="Gene3D" id="3.40.190.290">
    <property type="match status" value="1"/>
</dbReference>
<dbReference type="GO" id="GO:0043565">
    <property type="term" value="F:sequence-specific DNA binding"/>
    <property type="evidence" value="ECO:0007669"/>
    <property type="project" value="TreeGrafter"/>
</dbReference>
<dbReference type="InterPro" id="IPR036388">
    <property type="entry name" value="WH-like_DNA-bd_sf"/>
</dbReference>
<organism evidence="6 7">
    <name type="scientific">Bordetella ansorpii</name>
    <dbReference type="NCBI Taxonomy" id="288768"/>
    <lineage>
        <taxon>Bacteria</taxon>
        <taxon>Pseudomonadati</taxon>
        <taxon>Pseudomonadota</taxon>
        <taxon>Betaproteobacteria</taxon>
        <taxon>Burkholderiales</taxon>
        <taxon>Alcaligenaceae</taxon>
        <taxon>Bordetella</taxon>
    </lineage>
</organism>
<dbReference type="Pfam" id="PF03466">
    <property type="entry name" value="LysR_substrate"/>
    <property type="match status" value="1"/>
</dbReference>
<evidence type="ECO:0000313" key="7">
    <source>
        <dbReference type="Proteomes" id="UP000077037"/>
    </source>
</evidence>
<dbReference type="InterPro" id="IPR005119">
    <property type="entry name" value="LysR_subst-bd"/>
</dbReference>
<gene>
    <name evidence="6" type="primary">dmlR_22</name>
    <name evidence="6" type="ORF">SAMEA1982600_03939</name>
</gene>
<evidence type="ECO:0000256" key="4">
    <source>
        <dbReference type="ARBA" id="ARBA00023163"/>
    </source>
</evidence>
<evidence type="ECO:0000256" key="1">
    <source>
        <dbReference type="ARBA" id="ARBA00009437"/>
    </source>
</evidence>
<keyword evidence="4" id="KW-0804">Transcription</keyword>
<dbReference type="CDD" id="cd08472">
    <property type="entry name" value="PBP2_CrgA_like_3"/>
    <property type="match status" value="1"/>
</dbReference>
<reference evidence="6 7" key="1">
    <citation type="submission" date="2016-03" db="EMBL/GenBank/DDBJ databases">
        <authorList>
            <consortium name="Pathogen Informatics"/>
        </authorList>
    </citation>
    <scope>NUCLEOTIDE SEQUENCE [LARGE SCALE GENOMIC DNA]</scope>
    <source>
        <strain evidence="6 7">NCTC13364</strain>
    </source>
</reference>
<dbReference type="InterPro" id="IPR000847">
    <property type="entry name" value="LysR_HTH_N"/>
</dbReference>
<keyword evidence="3" id="KW-0238">DNA-binding</keyword>
<name>A0A157QRL0_9BORD</name>
<dbReference type="OrthoDB" id="9076738at2"/>
<dbReference type="Proteomes" id="UP000077037">
    <property type="component" value="Unassembled WGS sequence"/>
</dbReference>
<proteinExistence type="inferred from homology"/>
<dbReference type="EMBL" id="FKBS01000025">
    <property type="protein sequence ID" value="SAI48493.1"/>
    <property type="molecule type" value="Genomic_DNA"/>
</dbReference>
<dbReference type="Gene3D" id="1.10.10.10">
    <property type="entry name" value="Winged helix-like DNA-binding domain superfamily/Winged helix DNA-binding domain"/>
    <property type="match status" value="1"/>
</dbReference>
<evidence type="ECO:0000313" key="6">
    <source>
        <dbReference type="EMBL" id="SAI48493.1"/>
    </source>
</evidence>
<evidence type="ECO:0000259" key="5">
    <source>
        <dbReference type="PROSITE" id="PS50931"/>
    </source>
</evidence>
<dbReference type="FunFam" id="1.10.10.10:FF:000001">
    <property type="entry name" value="LysR family transcriptional regulator"/>
    <property type="match status" value="1"/>
</dbReference>
<dbReference type="InterPro" id="IPR058163">
    <property type="entry name" value="LysR-type_TF_proteobact-type"/>
</dbReference>
<dbReference type="RefSeq" id="WP_082887375.1">
    <property type="nucleotide sequence ID" value="NZ_FKBS01000025.1"/>
</dbReference>
<dbReference type="PRINTS" id="PR00039">
    <property type="entry name" value="HTHLYSR"/>
</dbReference>
<comment type="similarity">
    <text evidence="1">Belongs to the LysR transcriptional regulatory family.</text>
</comment>
<evidence type="ECO:0000256" key="2">
    <source>
        <dbReference type="ARBA" id="ARBA00023015"/>
    </source>
</evidence>
<accession>A0A157QRL0</accession>
<dbReference type="PANTHER" id="PTHR30537:SF72">
    <property type="entry name" value="LYSR FAMILY TRANSCRIPTIONAL REGULATOR"/>
    <property type="match status" value="1"/>
</dbReference>
<dbReference type="GO" id="GO:0006351">
    <property type="term" value="P:DNA-templated transcription"/>
    <property type="evidence" value="ECO:0007669"/>
    <property type="project" value="TreeGrafter"/>
</dbReference>
<dbReference type="AlphaFoldDB" id="A0A157QRL0"/>
<dbReference type="PROSITE" id="PS50931">
    <property type="entry name" value="HTH_LYSR"/>
    <property type="match status" value="1"/>
</dbReference>
<keyword evidence="2" id="KW-0805">Transcription regulation</keyword>
<dbReference type="SUPFAM" id="SSF53850">
    <property type="entry name" value="Periplasmic binding protein-like II"/>
    <property type="match status" value="1"/>
</dbReference>
<dbReference type="SUPFAM" id="SSF46785">
    <property type="entry name" value="Winged helix' DNA-binding domain"/>
    <property type="match status" value="1"/>
</dbReference>
<dbReference type="Pfam" id="PF00126">
    <property type="entry name" value="HTH_1"/>
    <property type="match status" value="1"/>
</dbReference>
<protein>
    <submittedName>
        <fullName evidence="6">LysR family transcriptional regulator</fullName>
    </submittedName>
</protein>